<dbReference type="PANTHER" id="PTHR22945:SF40">
    <property type="entry name" value="SERPENTINE RECEPTOR, CLASS D (DELTA)-RELATED"/>
    <property type="match status" value="1"/>
</dbReference>
<keyword evidence="4" id="KW-1133">Transmembrane helix</keyword>
<dbReference type="EnsemblMetazoa" id="PPA20729.1">
    <property type="protein sequence ID" value="PPA20729.1"/>
    <property type="gene ID" value="WBGene00110283"/>
</dbReference>
<evidence type="ECO:0000256" key="1">
    <source>
        <dbReference type="ARBA" id="ARBA00004141"/>
    </source>
</evidence>
<evidence type="ECO:0000313" key="7">
    <source>
        <dbReference type="Proteomes" id="UP000005239"/>
    </source>
</evidence>
<evidence type="ECO:0000256" key="4">
    <source>
        <dbReference type="ARBA" id="ARBA00022989"/>
    </source>
</evidence>
<evidence type="ECO:0000256" key="3">
    <source>
        <dbReference type="ARBA" id="ARBA00022692"/>
    </source>
</evidence>
<dbReference type="OrthoDB" id="5793097at2759"/>
<dbReference type="PANTHER" id="PTHR22945">
    <property type="entry name" value="SERPENTINE RECEPTOR, CLASS D DELTA"/>
    <property type="match status" value="1"/>
</dbReference>
<proteinExistence type="inferred from homology"/>
<comment type="subcellular location">
    <subcellularLocation>
        <location evidence="1">Membrane</location>
        <topology evidence="1">Multi-pass membrane protein</topology>
    </subcellularLocation>
</comment>
<keyword evidence="3" id="KW-0812">Transmembrane</keyword>
<accession>A0A2A6D2H9</accession>
<sequence length="331" mass="37388">MCFSGERICHESLRNTPKSFASFGLVMKFQVIVDILTNLAATAVMNRTIIAGNSYVYIAHGPCTLLSSSVCFYSYGIMVMGASMTIYIVLVSFIVRLQIMRNRQPSNRLIILHILVITVPVPSTVKALFIVSRSEDSVMRNILQNRLPNYVNREATIFGIEDVRNATMSISLSLMIIAIIPIYFVILLLRSKIIRCLQDMGEFISGKTKKMNAQFEKMLTLQCIVPPVVFVLTMLPIQLEYLELIRHPIIEAIINIFARLSTLLSPLIVLFHIVPYRKFDRTSKPKLKYLFRALAGWIKGKERSLCASAQANAITNADIAIFLKNFSDDKL</sequence>
<organism evidence="6 7">
    <name type="scientific">Pristionchus pacificus</name>
    <name type="common">Parasitic nematode worm</name>
    <dbReference type="NCBI Taxonomy" id="54126"/>
    <lineage>
        <taxon>Eukaryota</taxon>
        <taxon>Metazoa</taxon>
        <taxon>Ecdysozoa</taxon>
        <taxon>Nematoda</taxon>
        <taxon>Chromadorea</taxon>
        <taxon>Rhabditida</taxon>
        <taxon>Rhabditina</taxon>
        <taxon>Diplogasteromorpha</taxon>
        <taxon>Diplogasteroidea</taxon>
        <taxon>Neodiplogasteridae</taxon>
        <taxon>Pristionchus</taxon>
    </lineage>
</organism>
<dbReference type="InterPro" id="IPR050920">
    <property type="entry name" value="Nematode_rcpt-like_delta"/>
</dbReference>
<dbReference type="GO" id="GO:0016020">
    <property type="term" value="C:membrane"/>
    <property type="evidence" value="ECO:0007669"/>
    <property type="project" value="UniProtKB-SubCell"/>
</dbReference>
<dbReference type="AlphaFoldDB" id="A0A2A6D2H9"/>
<comment type="similarity">
    <text evidence="2">Belongs to the nematode receptor-like protein srd family.</text>
</comment>
<evidence type="ECO:0000256" key="2">
    <source>
        <dbReference type="ARBA" id="ARBA00009166"/>
    </source>
</evidence>
<dbReference type="InterPro" id="IPR019421">
    <property type="entry name" value="7TM_GPCR_serpentine_rcpt_Srd"/>
</dbReference>
<evidence type="ECO:0000313" key="6">
    <source>
        <dbReference type="EnsemblMetazoa" id="PPA20729.1"/>
    </source>
</evidence>
<protein>
    <submittedName>
        <fullName evidence="6">G protein-coupled receptor</fullName>
    </submittedName>
</protein>
<gene>
    <name evidence="6" type="primary">WBGene00110283</name>
</gene>
<dbReference type="SUPFAM" id="SSF81321">
    <property type="entry name" value="Family A G protein-coupled receptor-like"/>
    <property type="match status" value="1"/>
</dbReference>
<dbReference type="Proteomes" id="UP000005239">
    <property type="component" value="Unassembled WGS sequence"/>
</dbReference>
<keyword evidence="7" id="KW-1185">Reference proteome</keyword>
<reference evidence="6" key="2">
    <citation type="submission" date="2022-06" db="UniProtKB">
        <authorList>
            <consortium name="EnsemblMetazoa"/>
        </authorList>
    </citation>
    <scope>IDENTIFICATION</scope>
    <source>
        <strain evidence="6">PS312</strain>
    </source>
</reference>
<name>A0A2A6D2H9_PRIPA</name>
<accession>A0A8R1YFT6</accession>
<evidence type="ECO:0000256" key="5">
    <source>
        <dbReference type="ARBA" id="ARBA00023136"/>
    </source>
</evidence>
<dbReference type="Pfam" id="PF10317">
    <property type="entry name" value="7TM_GPCR_Srd"/>
    <property type="match status" value="1"/>
</dbReference>
<reference evidence="7" key="1">
    <citation type="journal article" date="2008" name="Nat. Genet.">
        <title>The Pristionchus pacificus genome provides a unique perspective on nematode lifestyle and parasitism.</title>
        <authorList>
            <person name="Dieterich C."/>
            <person name="Clifton S.W."/>
            <person name="Schuster L.N."/>
            <person name="Chinwalla A."/>
            <person name="Delehaunty K."/>
            <person name="Dinkelacker I."/>
            <person name="Fulton L."/>
            <person name="Fulton R."/>
            <person name="Godfrey J."/>
            <person name="Minx P."/>
            <person name="Mitreva M."/>
            <person name="Roeseler W."/>
            <person name="Tian H."/>
            <person name="Witte H."/>
            <person name="Yang S.P."/>
            <person name="Wilson R.K."/>
            <person name="Sommer R.J."/>
        </authorList>
    </citation>
    <scope>NUCLEOTIDE SEQUENCE [LARGE SCALE GENOMIC DNA]</scope>
    <source>
        <strain evidence="7">PS312</strain>
    </source>
</reference>
<keyword evidence="5" id="KW-0472">Membrane</keyword>